<evidence type="ECO:0000313" key="3">
    <source>
        <dbReference type="Proteomes" id="UP000559256"/>
    </source>
</evidence>
<feature type="compositionally biased region" description="Low complexity" evidence="1">
    <location>
        <begin position="565"/>
        <end position="575"/>
    </location>
</feature>
<dbReference type="SUPFAM" id="SSF53098">
    <property type="entry name" value="Ribonuclease H-like"/>
    <property type="match status" value="1"/>
</dbReference>
<evidence type="ECO:0008006" key="4">
    <source>
        <dbReference type="Google" id="ProtNLM"/>
    </source>
</evidence>
<dbReference type="Proteomes" id="UP000559256">
    <property type="component" value="Unassembled WGS sequence"/>
</dbReference>
<organism evidence="2 3">
    <name type="scientific">Tetrapyrgos nigripes</name>
    <dbReference type="NCBI Taxonomy" id="182062"/>
    <lineage>
        <taxon>Eukaryota</taxon>
        <taxon>Fungi</taxon>
        <taxon>Dikarya</taxon>
        <taxon>Basidiomycota</taxon>
        <taxon>Agaricomycotina</taxon>
        <taxon>Agaricomycetes</taxon>
        <taxon>Agaricomycetidae</taxon>
        <taxon>Agaricales</taxon>
        <taxon>Marasmiineae</taxon>
        <taxon>Marasmiaceae</taxon>
        <taxon>Tetrapyrgos</taxon>
    </lineage>
</organism>
<gene>
    <name evidence="2" type="ORF">D9758_004281</name>
</gene>
<reference evidence="2 3" key="1">
    <citation type="journal article" date="2020" name="ISME J.">
        <title>Uncovering the hidden diversity of litter-decomposition mechanisms in mushroom-forming fungi.</title>
        <authorList>
            <person name="Floudas D."/>
            <person name="Bentzer J."/>
            <person name="Ahren D."/>
            <person name="Johansson T."/>
            <person name="Persson P."/>
            <person name="Tunlid A."/>
        </authorList>
    </citation>
    <scope>NUCLEOTIDE SEQUENCE [LARGE SCALE GENOMIC DNA]</scope>
    <source>
        <strain evidence="2 3">CBS 291.85</strain>
    </source>
</reference>
<comment type="caution">
    <text evidence="2">The sequence shown here is derived from an EMBL/GenBank/DDBJ whole genome shotgun (WGS) entry which is preliminary data.</text>
</comment>
<keyword evidence="3" id="KW-1185">Reference proteome</keyword>
<proteinExistence type="predicted"/>
<dbReference type="AlphaFoldDB" id="A0A8H5GU28"/>
<accession>A0A8H5GU28</accession>
<evidence type="ECO:0000313" key="2">
    <source>
        <dbReference type="EMBL" id="KAF5371266.1"/>
    </source>
</evidence>
<evidence type="ECO:0000256" key="1">
    <source>
        <dbReference type="SAM" id="MobiDB-lite"/>
    </source>
</evidence>
<dbReference type="OrthoDB" id="2423954at2759"/>
<name>A0A8H5GU28_9AGAR</name>
<dbReference type="InterPro" id="IPR012337">
    <property type="entry name" value="RNaseH-like_sf"/>
</dbReference>
<protein>
    <recommendedName>
        <fullName evidence="4">DUF659 domain-containing protein</fullName>
    </recommendedName>
</protein>
<dbReference type="EMBL" id="JAACJM010000009">
    <property type="protein sequence ID" value="KAF5371266.1"/>
    <property type="molecule type" value="Genomic_DNA"/>
</dbReference>
<sequence>MKDISKDSLVGVSVSVDFKPHLVDLYNATADRKDGDAMYQAYQTMIDQAEQVYGCTIVTLGTDNDGGSKAGHAKLEDVRLWLFVFPCGAHQGQLVFGDYFEACPESAQTSEEATALIGWLNNHSYVRVIFDQVQQEKTGTVLKYLVANLTRWTTHSISFTRLDGVRKSLENAAYNQHDEIISAQVGKETGSKGIALHEEAEEQLELIQNKDFWRLINDLEPICYATNICQSDHARPDIVLLALVGMFLYFRNLPASRSQLSQEMQKQLEQRWKGFDQHLMITALILNPYEFISCFGPKAELDIIQAHLLIIELFDKWIDRPLLDKDSDEQEEILEDWQCQRKELSTAFIHYFAHTGPFKNWDDLKAQLEDIHDADPILFWECMKTNLLVSVLAEFAIMILSIVMNTAVNERHFFPSQDYKGSFAKSSRASESPKENQICFYADGLRDIRDPRKNHSEEHVQTLLEVPRYDHILSTPHDFTDGHSLLVNTRKKWRNELAKWIEQARDFDEDSDDNSIPPPLPESSNQCCKWLPRSLELLFGGAATEDQSSESVEGPRRTRRRNFTEESLLMELLQQEAEDEIPDDGELPGSGDEYED</sequence>
<feature type="region of interest" description="Disordered" evidence="1">
    <location>
        <begin position="542"/>
        <end position="596"/>
    </location>
</feature>
<feature type="compositionally biased region" description="Acidic residues" evidence="1">
    <location>
        <begin position="576"/>
        <end position="596"/>
    </location>
</feature>
<feature type="region of interest" description="Disordered" evidence="1">
    <location>
        <begin position="506"/>
        <end position="527"/>
    </location>
</feature>